<comment type="caution">
    <text evidence="4">The sequence shown here is derived from an EMBL/GenBank/DDBJ whole genome shotgun (WGS) entry which is preliminary data.</text>
</comment>
<sequence>MAQAALIKNLQTQLGRLLEQLKDLEEERDSLSDDEYQDMKKDAREQLQELGNALDKLEGGNMAVVDEVTAAKMAIRAAIQEAFRTPEIMALFAQRDKAQLRKKLNELEVGKKHEVDALESQKGEILFALRGLNEKLSDREAEFMKLLEAKDPRFIFGRQR</sequence>
<comment type="similarity">
    <text evidence="1">Belongs to the CTNNBIP1 family.</text>
</comment>
<accession>A0AA36DDD9</accession>
<evidence type="ECO:0000259" key="3">
    <source>
        <dbReference type="Pfam" id="PF06384"/>
    </source>
</evidence>
<protein>
    <recommendedName>
        <fullName evidence="3">Beta-catenin-interacting ICAT domain-containing protein</fullName>
    </recommendedName>
</protein>
<dbReference type="GO" id="GO:0008013">
    <property type="term" value="F:beta-catenin binding"/>
    <property type="evidence" value="ECO:0007669"/>
    <property type="project" value="InterPro"/>
</dbReference>
<dbReference type="InterPro" id="IPR009428">
    <property type="entry name" value="ICAT_dom"/>
</dbReference>
<dbReference type="PANTHER" id="PTHR16505:SF8">
    <property type="entry name" value="PROTEIN LZIC"/>
    <property type="match status" value="1"/>
</dbReference>
<dbReference type="Proteomes" id="UP001177023">
    <property type="component" value="Unassembled WGS sequence"/>
</dbReference>
<evidence type="ECO:0000313" key="4">
    <source>
        <dbReference type="EMBL" id="CAJ0585675.1"/>
    </source>
</evidence>
<feature type="coiled-coil region" evidence="2">
    <location>
        <begin position="7"/>
        <end position="60"/>
    </location>
</feature>
<dbReference type="PANTHER" id="PTHR16505">
    <property type="entry name" value="PROTEIN LZIC"/>
    <property type="match status" value="1"/>
</dbReference>
<keyword evidence="2" id="KW-0175">Coiled coil</keyword>
<feature type="domain" description="Beta-catenin-interacting ICAT" evidence="3">
    <location>
        <begin position="108"/>
        <end position="145"/>
    </location>
</feature>
<dbReference type="Gene3D" id="1.10.10.490">
    <property type="entry name" value="Beta-catenin-interacting ICAT"/>
    <property type="match status" value="1"/>
</dbReference>
<dbReference type="Pfam" id="PF06384">
    <property type="entry name" value="ICAT"/>
    <property type="match status" value="1"/>
</dbReference>
<reference evidence="4" key="1">
    <citation type="submission" date="2023-06" db="EMBL/GenBank/DDBJ databases">
        <authorList>
            <person name="Delattre M."/>
        </authorList>
    </citation>
    <scope>NUCLEOTIDE SEQUENCE</scope>
    <source>
        <strain evidence="4">AF72</strain>
    </source>
</reference>
<evidence type="ECO:0000256" key="2">
    <source>
        <dbReference type="SAM" id="Coils"/>
    </source>
</evidence>
<evidence type="ECO:0000256" key="1">
    <source>
        <dbReference type="ARBA" id="ARBA00006505"/>
    </source>
</evidence>
<organism evidence="4 5">
    <name type="scientific">Mesorhabditis spiculigera</name>
    <dbReference type="NCBI Taxonomy" id="96644"/>
    <lineage>
        <taxon>Eukaryota</taxon>
        <taxon>Metazoa</taxon>
        <taxon>Ecdysozoa</taxon>
        <taxon>Nematoda</taxon>
        <taxon>Chromadorea</taxon>
        <taxon>Rhabditida</taxon>
        <taxon>Rhabditina</taxon>
        <taxon>Rhabditomorpha</taxon>
        <taxon>Rhabditoidea</taxon>
        <taxon>Rhabditidae</taxon>
        <taxon>Mesorhabditinae</taxon>
        <taxon>Mesorhabditis</taxon>
    </lineage>
</organism>
<dbReference type="EMBL" id="CATQJA010002706">
    <property type="protein sequence ID" value="CAJ0585675.1"/>
    <property type="molecule type" value="Genomic_DNA"/>
</dbReference>
<dbReference type="AlphaFoldDB" id="A0AA36DDD9"/>
<dbReference type="InterPro" id="IPR040065">
    <property type="entry name" value="LZIC"/>
</dbReference>
<proteinExistence type="inferred from homology"/>
<evidence type="ECO:0000313" key="5">
    <source>
        <dbReference type="Proteomes" id="UP001177023"/>
    </source>
</evidence>
<feature type="non-terminal residue" evidence="4">
    <location>
        <position position="160"/>
    </location>
</feature>
<name>A0AA36DDD9_9BILA</name>
<keyword evidence="5" id="KW-1185">Reference proteome</keyword>
<gene>
    <name evidence="4" type="ORF">MSPICULIGERA_LOCUS23687</name>
</gene>
<dbReference type="InterPro" id="IPR036911">
    <property type="entry name" value="ICAT_sf"/>
</dbReference>